<comment type="caution">
    <text evidence="1">The sequence shown here is derived from an EMBL/GenBank/DDBJ whole genome shotgun (WGS) entry which is preliminary data.</text>
</comment>
<organism evidence="1 2">
    <name type="scientific">Lysinibacter cavernae</name>
    <dbReference type="NCBI Taxonomy" id="1640652"/>
    <lineage>
        <taxon>Bacteria</taxon>
        <taxon>Bacillati</taxon>
        <taxon>Actinomycetota</taxon>
        <taxon>Actinomycetes</taxon>
        <taxon>Micrococcales</taxon>
        <taxon>Microbacteriaceae</taxon>
        <taxon>Lysinibacter</taxon>
    </lineage>
</organism>
<keyword evidence="2" id="KW-1185">Reference proteome</keyword>
<gene>
    <name evidence="1" type="ORF">FHX76_000474</name>
</gene>
<name>A0A7X5QZ18_9MICO</name>
<dbReference type="RefSeq" id="WP_167147401.1">
    <property type="nucleotide sequence ID" value="NZ_JAAMOX010000001.1"/>
</dbReference>
<dbReference type="Proteomes" id="UP000541033">
    <property type="component" value="Unassembled WGS sequence"/>
</dbReference>
<evidence type="ECO:0000313" key="2">
    <source>
        <dbReference type="Proteomes" id="UP000541033"/>
    </source>
</evidence>
<protein>
    <submittedName>
        <fullName evidence="1">Uncharacterized protein</fullName>
    </submittedName>
</protein>
<accession>A0A7X5QZ18</accession>
<reference evidence="1 2" key="1">
    <citation type="submission" date="2020-02" db="EMBL/GenBank/DDBJ databases">
        <title>Sequencing the genomes of 1000 actinobacteria strains.</title>
        <authorList>
            <person name="Klenk H.-P."/>
        </authorList>
    </citation>
    <scope>NUCLEOTIDE SEQUENCE [LARGE SCALE GENOMIC DNA]</scope>
    <source>
        <strain evidence="1 2">DSM 27960</strain>
    </source>
</reference>
<evidence type="ECO:0000313" key="1">
    <source>
        <dbReference type="EMBL" id="NIH52606.1"/>
    </source>
</evidence>
<sequence length="67" mass="7490">MTQEYEFRVLCNPSTVLKEAFPELTMVQIANGTSLLTGPVRDQADLHGYLARLANLGITVVEMRPIR</sequence>
<dbReference type="AlphaFoldDB" id="A0A7X5QZ18"/>
<dbReference type="EMBL" id="JAAMOX010000001">
    <property type="protein sequence ID" value="NIH52606.1"/>
    <property type="molecule type" value="Genomic_DNA"/>
</dbReference>
<proteinExistence type="predicted"/>